<keyword evidence="6" id="KW-0813">Transport</keyword>
<comment type="subcellular location">
    <subcellularLocation>
        <location evidence="1">Cell membrane</location>
        <topology evidence="1">Multi-pass membrane protein</topology>
    </subcellularLocation>
    <subcellularLocation>
        <location evidence="6">Membrane</location>
        <topology evidence="6">Multi-pass membrane protein</topology>
    </subcellularLocation>
</comment>
<evidence type="ECO:0000256" key="1">
    <source>
        <dbReference type="ARBA" id="ARBA00004651"/>
    </source>
</evidence>
<evidence type="ECO:0000256" key="3">
    <source>
        <dbReference type="ARBA" id="ARBA00022692"/>
    </source>
</evidence>
<evidence type="ECO:0000256" key="5">
    <source>
        <dbReference type="ARBA" id="ARBA00023136"/>
    </source>
</evidence>
<dbReference type="PANTHER" id="PTHR30625:SF3">
    <property type="entry name" value="TOL-PAL SYSTEM PROTEIN TOLQ"/>
    <property type="match status" value="1"/>
</dbReference>
<reference evidence="10" key="1">
    <citation type="journal article" date="2019" name="Int. J. Syst. Evol. Microbiol.">
        <title>The Global Catalogue of Microorganisms (GCM) 10K type strain sequencing project: providing services to taxonomists for standard genome sequencing and annotation.</title>
        <authorList>
            <consortium name="The Broad Institute Genomics Platform"/>
            <consortium name="The Broad Institute Genome Sequencing Center for Infectious Disease"/>
            <person name="Wu L."/>
            <person name="Ma J."/>
        </authorList>
    </citation>
    <scope>NUCLEOTIDE SEQUENCE [LARGE SCALE GENOMIC DNA]</scope>
    <source>
        <strain evidence="10">KCTC 32998</strain>
    </source>
</reference>
<evidence type="ECO:0000313" key="9">
    <source>
        <dbReference type="EMBL" id="GHB19511.1"/>
    </source>
</evidence>
<feature type="domain" description="MotA/TolQ/ExbB proton channel" evidence="8">
    <location>
        <begin position="95"/>
        <end position="203"/>
    </location>
</feature>
<keyword evidence="4 7" id="KW-1133">Transmembrane helix</keyword>
<comment type="caution">
    <text evidence="9">The sequence shown here is derived from an EMBL/GenBank/DDBJ whole genome shotgun (WGS) entry which is preliminary data.</text>
</comment>
<proteinExistence type="inferred from homology"/>
<sequence length="238" mass="25988">MLENNAITAMIVPGVLWALIFFSVVTWAILLIKGLQFARNRTENKRFQKLFWEAKSMEEGESISENRPGTMASIARAGFAVVTGRDIAPTNQELAQKINRSDRLERSLRQQIQRERRSLEGGLAILASIGSTSPFIGLFGTVWGIMEALMTIGETGEAGLDTVAGPIGHALIATGVGIAVAVPAVLVYNYFTRRLKLNVSLMDDFAHDFYSLAQQSAFQSQPQKTTTSTTHNPSLAVS</sequence>
<feature type="transmembrane region" description="Helical" evidence="7">
    <location>
        <begin position="123"/>
        <end position="146"/>
    </location>
</feature>
<dbReference type="Proteomes" id="UP000646745">
    <property type="component" value="Unassembled WGS sequence"/>
</dbReference>
<comment type="similarity">
    <text evidence="6">Belongs to the exbB/tolQ family.</text>
</comment>
<keyword evidence="10" id="KW-1185">Reference proteome</keyword>
<organism evidence="9 10">
    <name type="scientific">Salinicola rhizosphaerae</name>
    <dbReference type="NCBI Taxonomy" id="1443141"/>
    <lineage>
        <taxon>Bacteria</taxon>
        <taxon>Pseudomonadati</taxon>
        <taxon>Pseudomonadota</taxon>
        <taxon>Gammaproteobacteria</taxon>
        <taxon>Oceanospirillales</taxon>
        <taxon>Halomonadaceae</taxon>
        <taxon>Salinicola</taxon>
    </lineage>
</organism>
<dbReference type="RefSeq" id="WP_229809021.1">
    <property type="nucleotide sequence ID" value="NZ_BMZI01000004.1"/>
</dbReference>
<evidence type="ECO:0000256" key="6">
    <source>
        <dbReference type="RuleBase" id="RU004057"/>
    </source>
</evidence>
<dbReference type="Pfam" id="PF01618">
    <property type="entry name" value="MotA_ExbB"/>
    <property type="match status" value="1"/>
</dbReference>
<evidence type="ECO:0000259" key="8">
    <source>
        <dbReference type="Pfam" id="PF01618"/>
    </source>
</evidence>
<evidence type="ECO:0000256" key="4">
    <source>
        <dbReference type="ARBA" id="ARBA00022989"/>
    </source>
</evidence>
<evidence type="ECO:0000256" key="2">
    <source>
        <dbReference type="ARBA" id="ARBA00022475"/>
    </source>
</evidence>
<accession>A0ABQ3DXF4</accession>
<dbReference type="InterPro" id="IPR002898">
    <property type="entry name" value="MotA_ExbB_proton_chnl"/>
</dbReference>
<dbReference type="InterPro" id="IPR050790">
    <property type="entry name" value="ExbB/TolQ_transport"/>
</dbReference>
<name>A0ABQ3DXF4_9GAMM</name>
<evidence type="ECO:0000256" key="7">
    <source>
        <dbReference type="SAM" id="Phobius"/>
    </source>
</evidence>
<feature type="transmembrane region" description="Helical" evidence="7">
    <location>
        <begin position="6"/>
        <end position="32"/>
    </location>
</feature>
<gene>
    <name evidence="9" type="ORF">GCM10009038_17730</name>
</gene>
<keyword evidence="5 7" id="KW-0472">Membrane</keyword>
<keyword evidence="2" id="KW-1003">Cell membrane</keyword>
<evidence type="ECO:0000313" key="10">
    <source>
        <dbReference type="Proteomes" id="UP000646745"/>
    </source>
</evidence>
<protein>
    <submittedName>
        <fullName evidence="9">Biopolymer transporter ExbB</fullName>
    </submittedName>
</protein>
<dbReference type="PANTHER" id="PTHR30625">
    <property type="entry name" value="PROTEIN TOLQ"/>
    <property type="match status" value="1"/>
</dbReference>
<keyword evidence="6" id="KW-0653">Protein transport</keyword>
<feature type="transmembrane region" description="Helical" evidence="7">
    <location>
        <begin position="166"/>
        <end position="191"/>
    </location>
</feature>
<keyword evidence="3 7" id="KW-0812">Transmembrane</keyword>
<dbReference type="EMBL" id="BMZI01000004">
    <property type="protein sequence ID" value="GHB19511.1"/>
    <property type="molecule type" value="Genomic_DNA"/>
</dbReference>